<dbReference type="EMBL" id="MUYV01000010">
    <property type="protein sequence ID" value="OOS24314.1"/>
    <property type="molecule type" value="Genomic_DNA"/>
</dbReference>
<comment type="caution">
    <text evidence="1">The sequence shown here is derived from an EMBL/GenBank/DDBJ whole genome shotgun (WGS) entry which is preliminary data.</text>
</comment>
<reference evidence="1 2" key="1">
    <citation type="submission" date="2017-02" db="EMBL/GenBank/DDBJ databases">
        <title>Draft genome sequence of Moraxella porci CCUG 54912T type strain.</title>
        <authorList>
            <person name="Salva-Serra F."/>
            <person name="Engstrom-Jakobsson H."/>
            <person name="Thorell K."/>
            <person name="Jaen-Luchoro D."/>
            <person name="Gonzales-Siles L."/>
            <person name="Karlsson R."/>
            <person name="Yazdan S."/>
            <person name="Boulund F."/>
            <person name="Johnning A."/>
            <person name="Engstrand L."/>
            <person name="Kristiansson E."/>
            <person name="Moore E."/>
        </authorList>
    </citation>
    <scope>NUCLEOTIDE SEQUENCE [LARGE SCALE GENOMIC DNA]</scope>
    <source>
        <strain evidence="1 2">CCUG 54912</strain>
    </source>
</reference>
<dbReference type="STRING" id="573983.B0681_07285"/>
<evidence type="ECO:0000313" key="1">
    <source>
        <dbReference type="EMBL" id="OOS24314.1"/>
    </source>
</evidence>
<proteinExistence type="predicted"/>
<protein>
    <submittedName>
        <fullName evidence="1">Uncharacterized protein</fullName>
    </submittedName>
</protein>
<name>A0A1T0CPS9_9GAMM</name>
<accession>A0A1T0CPS9</accession>
<evidence type="ECO:0000313" key="2">
    <source>
        <dbReference type="Proteomes" id="UP000190683"/>
    </source>
</evidence>
<gene>
    <name evidence="1" type="ORF">B0681_07285</name>
</gene>
<dbReference type="Proteomes" id="UP000190683">
    <property type="component" value="Unassembled WGS sequence"/>
</dbReference>
<dbReference type="AlphaFoldDB" id="A0A1T0CPS9"/>
<dbReference type="RefSeq" id="WP_078318085.1">
    <property type="nucleotide sequence ID" value="NZ_MUYV01000010.1"/>
</dbReference>
<organism evidence="1 2">
    <name type="scientific">Moraxella porci DSM 25326</name>
    <dbReference type="NCBI Taxonomy" id="573983"/>
    <lineage>
        <taxon>Bacteria</taxon>
        <taxon>Pseudomonadati</taxon>
        <taxon>Pseudomonadota</taxon>
        <taxon>Gammaproteobacteria</taxon>
        <taxon>Moraxellales</taxon>
        <taxon>Moraxellaceae</taxon>
        <taxon>Moraxella</taxon>
    </lineage>
</organism>
<keyword evidence="2" id="KW-1185">Reference proteome</keyword>
<sequence>MSKKPQMPSGSPADILKSIEMVTGAIERCKTVTEQEQTKREAIRAHRDIELNKLQVQKENFQKYIEVVFQERSKNFDEFFTRLDTAIETGDMQLANLVMTGIINQIKSSPLQGVKEIMMQANDSDCKHIEF</sequence>